<evidence type="ECO:0000313" key="2">
    <source>
        <dbReference type="EMBL" id="PVH38260.1"/>
    </source>
</evidence>
<dbReference type="Gramene" id="PVH38260">
    <property type="protein sequence ID" value="PVH38260"/>
    <property type="gene ID" value="PAHAL_5G213300"/>
</dbReference>
<accession>A0A2T8IKQ6</accession>
<dbReference type="EMBL" id="CM008050">
    <property type="protein sequence ID" value="PVH38260.1"/>
    <property type="molecule type" value="Genomic_DNA"/>
</dbReference>
<feature type="compositionally biased region" description="Basic residues" evidence="1">
    <location>
        <begin position="35"/>
        <end position="46"/>
    </location>
</feature>
<dbReference type="Proteomes" id="UP000243499">
    <property type="component" value="Chromosome 5"/>
</dbReference>
<proteinExistence type="predicted"/>
<organism evidence="2">
    <name type="scientific">Panicum hallii</name>
    <dbReference type="NCBI Taxonomy" id="206008"/>
    <lineage>
        <taxon>Eukaryota</taxon>
        <taxon>Viridiplantae</taxon>
        <taxon>Streptophyta</taxon>
        <taxon>Embryophyta</taxon>
        <taxon>Tracheophyta</taxon>
        <taxon>Spermatophyta</taxon>
        <taxon>Magnoliopsida</taxon>
        <taxon>Liliopsida</taxon>
        <taxon>Poales</taxon>
        <taxon>Poaceae</taxon>
        <taxon>PACMAD clade</taxon>
        <taxon>Panicoideae</taxon>
        <taxon>Panicodae</taxon>
        <taxon>Paniceae</taxon>
        <taxon>Panicinae</taxon>
        <taxon>Panicum</taxon>
        <taxon>Panicum sect. Panicum</taxon>
    </lineage>
</organism>
<reference evidence="2" key="1">
    <citation type="submission" date="2018-04" db="EMBL/GenBank/DDBJ databases">
        <title>WGS assembly of Panicum hallii.</title>
        <authorList>
            <person name="Lovell J."/>
            <person name="Jenkins J."/>
            <person name="Lowry D."/>
            <person name="Mamidi S."/>
            <person name="Sreedasyam A."/>
            <person name="Weng X."/>
            <person name="Barry K."/>
            <person name="Bonette J."/>
            <person name="Campitelli B."/>
            <person name="Daum C."/>
            <person name="Gordon S."/>
            <person name="Gould B."/>
            <person name="Lipzen A."/>
            <person name="Macqueen A."/>
            <person name="Palacio-Mejia J."/>
            <person name="Plott C."/>
            <person name="Shakirov E."/>
            <person name="Shu S."/>
            <person name="Yoshinaga Y."/>
            <person name="Zane M."/>
            <person name="Rokhsar D."/>
            <person name="Grimwood J."/>
            <person name="Schmutz J."/>
            <person name="Juenger T."/>
        </authorList>
    </citation>
    <scope>NUCLEOTIDE SEQUENCE [LARGE SCALE GENOMIC DNA]</scope>
    <source>
        <strain evidence="2">FIL2</strain>
    </source>
</reference>
<sequence>MKGHHLGSQAGPVATNLAIQWQPKTPLSWPSPGPTRRRSSAVRRPHPLTSPAASAMRNIVKKNSGVAWWSQCHKLHHQSSLCKEGGGSILLLIRGCFQ</sequence>
<name>A0A2T8IKQ6_9POAL</name>
<evidence type="ECO:0000256" key="1">
    <source>
        <dbReference type="SAM" id="MobiDB-lite"/>
    </source>
</evidence>
<protein>
    <submittedName>
        <fullName evidence="2">Uncharacterized protein</fullName>
    </submittedName>
</protein>
<feature type="region of interest" description="Disordered" evidence="1">
    <location>
        <begin position="23"/>
        <end position="51"/>
    </location>
</feature>
<gene>
    <name evidence="2" type="ORF">PAHAL_5G213300</name>
</gene>
<dbReference type="AlphaFoldDB" id="A0A2T8IKQ6"/>